<dbReference type="PANTHER" id="PTHR14619">
    <property type="entry name" value="NEURON-DERIVED NEUROTROPHIC FACTOR"/>
    <property type="match status" value="1"/>
</dbReference>
<evidence type="ECO:0000256" key="2">
    <source>
        <dbReference type="ARBA" id="ARBA00022525"/>
    </source>
</evidence>
<dbReference type="PANTHER" id="PTHR14619:SF3">
    <property type="entry name" value="PROTEIN NDNF"/>
    <property type="match status" value="1"/>
</dbReference>
<evidence type="ECO:0000256" key="3">
    <source>
        <dbReference type="ARBA" id="ARBA00022729"/>
    </source>
</evidence>
<dbReference type="OrthoDB" id="9872501at2759"/>
<keyword evidence="9" id="KW-1185">Reference proteome</keyword>
<keyword evidence="2" id="KW-0964">Secreted</keyword>
<evidence type="ECO:0000313" key="9">
    <source>
        <dbReference type="Proteomes" id="UP000504634"/>
    </source>
</evidence>
<evidence type="ECO:0000259" key="8">
    <source>
        <dbReference type="Pfam" id="PF19433"/>
    </source>
</evidence>
<gene>
    <name evidence="10" type="primary">LOC115624711</name>
</gene>
<feature type="chain" id="PRO_5026729519" evidence="6">
    <location>
        <begin position="38"/>
        <end position="608"/>
    </location>
</feature>
<dbReference type="InterPro" id="IPR055271">
    <property type="entry name" value="NDNF_Fn(III)_1"/>
</dbReference>
<dbReference type="Pfam" id="PF19433">
    <property type="entry name" value="NDNF_C"/>
    <property type="match status" value="1"/>
</dbReference>
<dbReference type="Pfam" id="PF10179">
    <property type="entry name" value="NDNF"/>
    <property type="match status" value="1"/>
</dbReference>
<keyword evidence="4" id="KW-0677">Repeat</keyword>
<dbReference type="Proteomes" id="UP000504634">
    <property type="component" value="Unplaced"/>
</dbReference>
<dbReference type="InterPro" id="IPR045805">
    <property type="entry name" value="NDNF_C"/>
</dbReference>
<dbReference type="GeneID" id="115624711"/>
<protein>
    <submittedName>
        <fullName evidence="10">Uncharacterized protein LOC115624711</fullName>
    </submittedName>
</protein>
<dbReference type="InterPro" id="IPR019326">
    <property type="entry name" value="NDNF"/>
</dbReference>
<evidence type="ECO:0000256" key="1">
    <source>
        <dbReference type="ARBA" id="ARBA00004613"/>
    </source>
</evidence>
<feature type="domain" description="Protein NDNF C-terminal" evidence="8">
    <location>
        <begin position="448"/>
        <end position="591"/>
    </location>
</feature>
<dbReference type="CTD" id="37882"/>
<feature type="domain" description="Neuron-derived neurotrophic factor first Fn(III)" evidence="7">
    <location>
        <begin position="221"/>
        <end position="349"/>
    </location>
</feature>
<keyword evidence="3 6" id="KW-0732">Signal</keyword>
<evidence type="ECO:0000313" key="10">
    <source>
        <dbReference type="RefSeq" id="XP_030375393.1"/>
    </source>
</evidence>
<accession>A0A6J2TJT1</accession>
<dbReference type="GO" id="GO:0005576">
    <property type="term" value="C:extracellular region"/>
    <property type="evidence" value="ECO:0007669"/>
    <property type="project" value="UniProtKB-SubCell"/>
</dbReference>
<evidence type="ECO:0000259" key="7">
    <source>
        <dbReference type="Pfam" id="PF10179"/>
    </source>
</evidence>
<evidence type="ECO:0000256" key="6">
    <source>
        <dbReference type="SAM" id="SignalP"/>
    </source>
</evidence>
<dbReference type="AlphaFoldDB" id="A0A6J2TJT1"/>
<evidence type="ECO:0000256" key="5">
    <source>
        <dbReference type="ARBA" id="ARBA00023180"/>
    </source>
</evidence>
<proteinExistence type="predicted"/>
<comment type="subcellular location">
    <subcellularLocation>
        <location evidence="1">Secreted</location>
    </subcellularLocation>
</comment>
<feature type="signal peptide" evidence="6">
    <location>
        <begin position="1"/>
        <end position="37"/>
    </location>
</feature>
<sequence>MRIKMRRQVDCATQSPPSSPPAMLLFLLLLLLQELQAEIARTSVGGNRLIATESSSPSARCAQHQHKYRNMVRTIDDVEDLDLDVPVHIALDQRQKKRFVLQLNKSTPLTIQFSEHVARKMYYNQTANILKPAAAMAAGAAAKPGLGSAAATRGGERASLHSLVLPCALRGQYDLFVQARQRGSLKIEAHASHPHQSWPLLNRTHRISIKTQNRVRKRQLIVKWQHSKLDYHAMHYCLVVVSNPGQRVGAGNAPLFANFCEAAYAYALQQKQKSTMHCASNLVDLVWARQADRARRLDERQSLHIVCTGSRTNLLLRGLQPNTSYRLDVYGVHQRRQNLTFHLAHTMVHFNRTHPIALRPQSLSQLKIGGMHGVQVYSYKVPPGTSYVRYLLLPCSGSEIKVKMLRQRRLVHEVDNIYRPTYIKLESVQPGERYLMRFEPSNVDEELRAQKVRLAVSSSGQFRDLPELPQNITVYDVRTRCTSSVIAWHGSPDQRTLSYCIIVLNLPQRNRSFVDYSNYCMDFGAQRVQNLSDFQYMKCRGKQQNTSDQLETETILSLTPGASYLIYVTANLSIGKPLPYQTLTVHMASQCASIVDASYDSLEQLAYY</sequence>
<evidence type="ECO:0000256" key="4">
    <source>
        <dbReference type="ARBA" id="ARBA00022737"/>
    </source>
</evidence>
<name>A0A6J2TJT1_DROLE</name>
<organism evidence="9 10">
    <name type="scientific">Drosophila lebanonensis</name>
    <name type="common">Fruit fly</name>
    <name type="synonym">Scaptodrosophila lebanonensis</name>
    <dbReference type="NCBI Taxonomy" id="7225"/>
    <lineage>
        <taxon>Eukaryota</taxon>
        <taxon>Metazoa</taxon>
        <taxon>Ecdysozoa</taxon>
        <taxon>Arthropoda</taxon>
        <taxon>Hexapoda</taxon>
        <taxon>Insecta</taxon>
        <taxon>Pterygota</taxon>
        <taxon>Neoptera</taxon>
        <taxon>Endopterygota</taxon>
        <taxon>Diptera</taxon>
        <taxon>Brachycera</taxon>
        <taxon>Muscomorpha</taxon>
        <taxon>Ephydroidea</taxon>
        <taxon>Drosophilidae</taxon>
        <taxon>Scaptodrosophila</taxon>
    </lineage>
</organism>
<keyword evidence="5" id="KW-0325">Glycoprotein</keyword>
<reference evidence="10" key="1">
    <citation type="submission" date="2025-08" db="UniProtKB">
        <authorList>
            <consortium name="RefSeq"/>
        </authorList>
    </citation>
    <scope>IDENTIFICATION</scope>
    <source>
        <strain evidence="10">11010-0011.00</strain>
        <tissue evidence="10">Whole body</tissue>
    </source>
</reference>
<dbReference type="RefSeq" id="XP_030375393.1">
    <property type="nucleotide sequence ID" value="XM_030519533.1"/>
</dbReference>